<reference evidence="1" key="1">
    <citation type="submission" date="2022-12" db="EMBL/GenBank/DDBJ databases">
        <title>Genome Sequence of Lasiodiplodia mahajangana.</title>
        <authorList>
            <person name="Buettner E."/>
        </authorList>
    </citation>
    <scope>NUCLEOTIDE SEQUENCE</scope>
    <source>
        <strain evidence="1">VT137</strain>
    </source>
</reference>
<comment type="caution">
    <text evidence="1">The sequence shown here is derived from an EMBL/GenBank/DDBJ whole genome shotgun (WGS) entry which is preliminary data.</text>
</comment>
<evidence type="ECO:0000313" key="1">
    <source>
        <dbReference type="EMBL" id="KAJ8129354.1"/>
    </source>
</evidence>
<protein>
    <submittedName>
        <fullName evidence="1">Uncharacterized protein</fullName>
    </submittedName>
</protein>
<name>A0ACC2JPS8_9PEZI</name>
<keyword evidence="2" id="KW-1185">Reference proteome</keyword>
<organism evidence="1 2">
    <name type="scientific">Lasiodiplodia mahajangana</name>
    <dbReference type="NCBI Taxonomy" id="1108764"/>
    <lineage>
        <taxon>Eukaryota</taxon>
        <taxon>Fungi</taxon>
        <taxon>Dikarya</taxon>
        <taxon>Ascomycota</taxon>
        <taxon>Pezizomycotina</taxon>
        <taxon>Dothideomycetes</taxon>
        <taxon>Dothideomycetes incertae sedis</taxon>
        <taxon>Botryosphaeriales</taxon>
        <taxon>Botryosphaeriaceae</taxon>
        <taxon>Lasiodiplodia</taxon>
    </lineage>
</organism>
<accession>A0ACC2JPS8</accession>
<gene>
    <name evidence="1" type="ORF">O1611_g4278</name>
</gene>
<sequence length="705" mass="80200">MELDGGPKALDTEMLQGMSLKELEDVIKERTMTRVSRSELFSIIMGWFNEQIKQDAITQDEYLLKAFVKLLQMRNHAEIQPFSLIQVDEVFNEWLEKDAVHSPAYRRRYLITQQDVHRLFAKGGQRPQFLGPALSLEPQNRSRESHSPALSCGGGDSNARAKQKSTNLLQNTDHETHLHTTCHSISSSQPKIDGIDEQSNCFKNTDAIHSQQSNDAHLQDANADDTIITQESREPPLDTKMPQKPTQASCRGRKSKVHNDVSEFTTPPKNYVCRRCHEPGHWIQYCPTNLDPNYDQPPPRDYRCDFCGQHGDHFATLCPKNPYEGSLSKLRKHTIKETRGPQKPSRGCRGSGGSRGSRGSRGRKRGHQAKERSATRSRDRYRSHSPKQRSRSRCRSRSPDRGRPHDIYSPRTQNGDDRHQPRRTYDLDVSPYTSRARLTRELRMSPDSDQKGESSSQSWDDSFRFERRLDTSPSPRRCRSPFVKKTRQHRRDLDKVTNRADEGRLAYDDEIDVLVKPKPSLCSPADHHSQNISVYPMDTEETSKPVLSMVMDAEDLNKAKDKTDEFLRALAAEVMLKDEDIPQSKLGNNCEAETGADSSPTMETRIDDSIYSDTTVETEGPAAQPNPKNRLVHCPPFSPEIVSLFNARENPIVNTRAKRQTASQMMDKSEGFWAHRIQQASQVATVHPFLPHRLLNAGEDCVSVN</sequence>
<evidence type="ECO:0000313" key="2">
    <source>
        <dbReference type="Proteomes" id="UP001153332"/>
    </source>
</evidence>
<dbReference type="Proteomes" id="UP001153332">
    <property type="component" value="Unassembled WGS sequence"/>
</dbReference>
<proteinExistence type="predicted"/>
<dbReference type="EMBL" id="JAPUUL010000788">
    <property type="protein sequence ID" value="KAJ8129354.1"/>
    <property type="molecule type" value="Genomic_DNA"/>
</dbReference>